<dbReference type="AlphaFoldDB" id="A0A9N7MP22"/>
<name>A0A9N7MP22_STRHE</name>
<dbReference type="InterPro" id="IPR004158">
    <property type="entry name" value="DUF247_pln"/>
</dbReference>
<dbReference type="PANTHER" id="PTHR31170:SF17">
    <property type="match status" value="1"/>
</dbReference>
<protein>
    <submittedName>
        <fullName evidence="2">Uncharacterized protein</fullName>
    </submittedName>
</protein>
<keyword evidence="1" id="KW-0812">Transmembrane</keyword>
<gene>
    <name evidence="2" type="ORF">SHERM_11886</name>
</gene>
<keyword evidence="3" id="KW-1185">Reference proteome</keyword>
<dbReference type="Pfam" id="PF03140">
    <property type="entry name" value="DUF247"/>
    <property type="match status" value="1"/>
</dbReference>
<keyword evidence="1" id="KW-0472">Membrane</keyword>
<feature type="transmembrane region" description="Helical" evidence="1">
    <location>
        <begin position="399"/>
        <end position="421"/>
    </location>
</feature>
<comment type="caution">
    <text evidence="2">The sequence shown here is derived from an EMBL/GenBank/DDBJ whole genome shotgun (WGS) entry which is preliminary data.</text>
</comment>
<keyword evidence="1" id="KW-1133">Transmembrane helix</keyword>
<proteinExistence type="predicted"/>
<accession>A0A9N7MP22</accession>
<organism evidence="2 3">
    <name type="scientific">Striga hermonthica</name>
    <name type="common">Purple witchweed</name>
    <name type="synonym">Buchnera hermonthica</name>
    <dbReference type="NCBI Taxonomy" id="68872"/>
    <lineage>
        <taxon>Eukaryota</taxon>
        <taxon>Viridiplantae</taxon>
        <taxon>Streptophyta</taxon>
        <taxon>Embryophyta</taxon>
        <taxon>Tracheophyta</taxon>
        <taxon>Spermatophyta</taxon>
        <taxon>Magnoliopsida</taxon>
        <taxon>eudicotyledons</taxon>
        <taxon>Gunneridae</taxon>
        <taxon>Pentapetalae</taxon>
        <taxon>asterids</taxon>
        <taxon>lamiids</taxon>
        <taxon>Lamiales</taxon>
        <taxon>Orobanchaceae</taxon>
        <taxon>Buchnereae</taxon>
        <taxon>Striga</taxon>
    </lineage>
</organism>
<dbReference type="Proteomes" id="UP001153555">
    <property type="component" value="Unassembled WGS sequence"/>
</dbReference>
<dbReference type="PANTHER" id="PTHR31170">
    <property type="entry name" value="BNAC04G53230D PROTEIN"/>
    <property type="match status" value="1"/>
</dbReference>
<reference evidence="2" key="1">
    <citation type="submission" date="2019-12" db="EMBL/GenBank/DDBJ databases">
        <authorList>
            <person name="Scholes J."/>
        </authorList>
    </citation>
    <scope>NUCLEOTIDE SEQUENCE</scope>
</reference>
<sequence length="430" mass="49461">MMSETRDPVSVDIESMLLTGPPSSPNIPTIFRVDHDTRHGSENLYDPKVVSIGPFHHQTTHLQKMQPHKLAYLKGLLKRRGESVVDECVAAVRSLEEKARGSYSETIEVSPDELVKIIVLDGLFVVELLRKNKMDDLRKQNDPIFRYDQVFLMVQRDLMLVENQVPFFVLDRLFAMTRGQEPEDNIFYLVNLFTKNIPLWPNASEFLGTQVEDNVDDHLLGLVYKNLLSSFKKRKADSDGPIDDISLAVNSVSELKETWVEFKKSNCLDITFAGGVLRIPKLRVEDETESFLRNLIAYEQFFADGRPKYVTDYTFFLHCLVKRPRDVEILRRRGILDNYLGGDEMVCRVFGSLGRNVVVSSWDFRYAGVSKEVNGYCGRRRNRWMAVLRRDYFNSPWSFIKFCAASLLLLFTLIQTLFAVLGDGKFKSSI</sequence>
<evidence type="ECO:0000313" key="2">
    <source>
        <dbReference type="EMBL" id="CAA0809977.1"/>
    </source>
</evidence>
<dbReference type="EMBL" id="CACSLK010004199">
    <property type="protein sequence ID" value="CAA0809977.1"/>
    <property type="molecule type" value="Genomic_DNA"/>
</dbReference>
<evidence type="ECO:0000256" key="1">
    <source>
        <dbReference type="SAM" id="Phobius"/>
    </source>
</evidence>
<evidence type="ECO:0000313" key="3">
    <source>
        <dbReference type="Proteomes" id="UP001153555"/>
    </source>
</evidence>
<dbReference type="OrthoDB" id="880005at2759"/>